<dbReference type="InterPro" id="IPR011989">
    <property type="entry name" value="ARM-like"/>
</dbReference>
<dbReference type="PANTHER" id="PTHR23346">
    <property type="entry name" value="TRANSLATIONAL ACTIVATOR GCN1-RELATED"/>
    <property type="match status" value="1"/>
</dbReference>
<dbReference type="AlphaFoldDB" id="A0A1B6DEP6"/>
<gene>
    <name evidence="4" type="ORF">g.19551</name>
</gene>
<feature type="domain" description="Proteasome component Ecm29 N-terminal" evidence="2">
    <location>
        <begin position="11"/>
        <end position="490"/>
    </location>
</feature>
<dbReference type="GO" id="GO:0036503">
    <property type="term" value="P:ERAD pathway"/>
    <property type="evidence" value="ECO:0007669"/>
    <property type="project" value="TreeGrafter"/>
</dbReference>
<feature type="non-terminal residue" evidence="4">
    <location>
        <position position="924"/>
    </location>
</feature>
<reference evidence="4" key="1">
    <citation type="submission" date="2015-12" db="EMBL/GenBank/DDBJ databases">
        <title>De novo transcriptome assembly of four potential Pierce s Disease insect vectors from Arizona vineyards.</title>
        <authorList>
            <person name="Tassone E.E."/>
        </authorList>
    </citation>
    <scope>NUCLEOTIDE SEQUENCE</scope>
</reference>
<dbReference type="PANTHER" id="PTHR23346:SF19">
    <property type="entry name" value="PROTEASOME ADAPTER AND SCAFFOLD PROTEIN ECM29"/>
    <property type="match status" value="1"/>
</dbReference>
<evidence type="ECO:0000259" key="2">
    <source>
        <dbReference type="Pfam" id="PF13001"/>
    </source>
</evidence>
<dbReference type="SUPFAM" id="SSF48371">
    <property type="entry name" value="ARM repeat"/>
    <property type="match status" value="1"/>
</dbReference>
<name>A0A1B6DEP6_9HEMI</name>
<evidence type="ECO:0008006" key="5">
    <source>
        <dbReference type="Google" id="ProtNLM"/>
    </source>
</evidence>
<dbReference type="GO" id="GO:0060090">
    <property type="term" value="F:molecular adaptor activity"/>
    <property type="evidence" value="ECO:0007669"/>
    <property type="project" value="InterPro"/>
</dbReference>
<sequence length="924" mass="102843">MSTAMEELMLLERVFLRIGNADTDEKLESCVSKFLLPVLLKLGSPHEDVRKKVIELLAHINKRVKTRPQIQLPVENLLLQYKDPSSSAFITNFSVIYIKIGFPRLPSSKQAELIPSIFSSIKNKPQEHKDSLLVLAMTALDGIKWSHDLKKQESFFDLKDNPTVVKEFSQVLLDTLLMPYGLQPVPPAPPGLSVSSYNRMIQELPTNYQTAEEMEKLKLGVLKFISSDVLRDDETFSHLVVASADTRAVVASAADAQLRKIIGTLDWNSSTLFQPLYAIYLGSKEGPDDKHKTPASIRQRLKFLPLMSKAKTQGLIFPACVRVFFDSLYGENTHARLTTQALVFCSVIIQQANVNQLSIVANVILTSGLMKLISESEVDASGIRQQAYMVAGQLVSKVPSLVKNDLSLLQSLFHVLSQEQSNDVRMSVRDALVTMVSAFNLDTNEQNDLLNLLATQVECNSPSARLVAVRYLSIIYPSDHATSRYYLLLASGDNQEEISTEALKALYGSGYRLSGGNLSSMLQFPNFVDMMSVILERAAIREQNFKLNASVGNYLLPFNVFIYNQVLTYLSICLAQSSGVTVSLQRLQHPCESSHQIGQFLRQLIMKDNELVNKYLKFILKMLQAKPDIIPMSSLLETVGCVSDVLAPSLVQKLDWLKNHLSDSREEMRELVAQFFGCVVGFGDDNLHSQWLSILLQALGSNSKDLELIHGTILAVANIIERSIAKHGLHSEELIKISLLKIVPYLDHSQGMLVGAACNALAVVCRVLSLPFTDSRIGDLNNPGKMDIVEKLLEIINSSKVTSKIKERACKAAGMLCLSENFPYRQYFMDKFIDLGKEIKDVEIQLSVGEALVCCILGPTSPETLDPWTSEKSVISIHYDPESPCANLLTNILTKMLYIPHPHSKQACCIWLLAVLKHCGHLMG</sequence>
<dbReference type="Pfam" id="PF13001">
    <property type="entry name" value="ECM29_N"/>
    <property type="match status" value="1"/>
</dbReference>
<dbReference type="GO" id="GO:0005634">
    <property type="term" value="C:nucleus"/>
    <property type="evidence" value="ECO:0007669"/>
    <property type="project" value="TreeGrafter"/>
</dbReference>
<protein>
    <recommendedName>
        <fullName evidence="5">Condensin complex subunit 1 C-terminal domain-containing protein</fullName>
    </recommendedName>
</protein>
<dbReference type="Gene3D" id="1.25.10.10">
    <property type="entry name" value="Leucine-rich Repeat Variant"/>
    <property type="match status" value="1"/>
</dbReference>
<evidence type="ECO:0000313" key="4">
    <source>
        <dbReference type="EMBL" id="JAS24173.1"/>
    </source>
</evidence>
<proteinExistence type="predicted"/>
<dbReference type="InterPro" id="IPR024372">
    <property type="entry name" value="Ecm29_N"/>
</dbReference>
<dbReference type="InterPro" id="IPR055444">
    <property type="entry name" value="ARM_ECM29"/>
</dbReference>
<accession>A0A1B6DEP6</accession>
<dbReference type="GO" id="GO:0005737">
    <property type="term" value="C:cytoplasm"/>
    <property type="evidence" value="ECO:0007669"/>
    <property type="project" value="TreeGrafter"/>
</dbReference>
<dbReference type="GO" id="GO:0043248">
    <property type="term" value="P:proteasome assembly"/>
    <property type="evidence" value="ECO:0007669"/>
    <property type="project" value="InterPro"/>
</dbReference>
<dbReference type="InterPro" id="IPR016024">
    <property type="entry name" value="ARM-type_fold"/>
</dbReference>
<feature type="domain" description="ECM29 ARM-like repeats" evidence="3">
    <location>
        <begin position="577"/>
        <end position="762"/>
    </location>
</feature>
<evidence type="ECO:0000259" key="3">
    <source>
        <dbReference type="Pfam" id="PF23702"/>
    </source>
</evidence>
<keyword evidence="1" id="KW-0677">Repeat</keyword>
<evidence type="ECO:0000256" key="1">
    <source>
        <dbReference type="ARBA" id="ARBA00022737"/>
    </source>
</evidence>
<dbReference type="EMBL" id="GEDC01013125">
    <property type="protein sequence ID" value="JAS24173.1"/>
    <property type="molecule type" value="Transcribed_RNA"/>
</dbReference>
<dbReference type="Pfam" id="PF23702">
    <property type="entry name" value="ARM_ECM29"/>
    <property type="match status" value="1"/>
</dbReference>
<organism evidence="4">
    <name type="scientific">Clastoptera arizonana</name>
    <name type="common">Arizona spittle bug</name>
    <dbReference type="NCBI Taxonomy" id="38151"/>
    <lineage>
        <taxon>Eukaryota</taxon>
        <taxon>Metazoa</taxon>
        <taxon>Ecdysozoa</taxon>
        <taxon>Arthropoda</taxon>
        <taxon>Hexapoda</taxon>
        <taxon>Insecta</taxon>
        <taxon>Pterygota</taxon>
        <taxon>Neoptera</taxon>
        <taxon>Paraneoptera</taxon>
        <taxon>Hemiptera</taxon>
        <taxon>Auchenorrhyncha</taxon>
        <taxon>Cercopoidea</taxon>
        <taxon>Clastopteridae</taxon>
        <taxon>Clastoptera</taxon>
    </lineage>
</organism>